<feature type="compositionally biased region" description="Acidic residues" evidence="1">
    <location>
        <begin position="86"/>
        <end position="96"/>
    </location>
</feature>
<dbReference type="EMBL" id="CAJNNV010032483">
    <property type="protein sequence ID" value="CAE8640102.1"/>
    <property type="molecule type" value="Genomic_DNA"/>
</dbReference>
<name>A0A813HRS7_POLGL</name>
<feature type="region of interest" description="Disordered" evidence="1">
    <location>
        <begin position="77"/>
        <end position="97"/>
    </location>
</feature>
<comment type="caution">
    <text evidence="2">The sequence shown here is derived from an EMBL/GenBank/DDBJ whole genome shotgun (WGS) entry which is preliminary data.</text>
</comment>
<evidence type="ECO:0000313" key="2">
    <source>
        <dbReference type="EMBL" id="CAE8640102.1"/>
    </source>
</evidence>
<feature type="non-terminal residue" evidence="2">
    <location>
        <position position="150"/>
    </location>
</feature>
<dbReference type="Proteomes" id="UP000654075">
    <property type="component" value="Unassembled WGS sequence"/>
</dbReference>
<keyword evidence="3" id="KW-1185">Reference proteome</keyword>
<evidence type="ECO:0000256" key="1">
    <source>
        <dbReference type="SAM" id="MobiDB-lite"/>
    </source>
</evidence>
<protein>
    <submittedName>
        <fullName evidence="2">Uncharacterized protein</fullName>
    </submittedName>
</protein>
<feature type="non-terminal residue" evidence="2">
    <location>
        <position position="1"/>
    </location>
</feature>
<accession>A0A813HRS7</accession>
<reference evidence="2" key="1">
    <citation type="submission" date="2021-02" db="EMBL/GenBank/DDBJ databases">
        <authorList>
            <person name="Dougan E. K."/>
            <person name="Rhodes N."/>
            <person name="Thang M."/>
            <person name="Chan C."/>
        </authorList>
    </citation>
    <scope>NUCLEOTIDE SEQUENCE</scope>
</reference>
<proteinExistence type="predicted"/>
<sequence>CPICRRETTAGAPALTDGADAASQEPSLGCHPRKAATLEGFSGMGSMLQPTSEGVLTRFLHTYFPREEIQKAKSLVASGCVGNSGEGEEKDEDDEMQHDVQELVKVLLADCSTFQRSPPEQSSSSSSAAAAAAAGVPSDFFETLPSRPSQ</sequence>
<gene>
    <name evidence="2" type="ORF">PGLA1383_LOCUS55042</name>
</gene>
<evidence type="ECO:0000313" key="3">
    <source>
        <dbReference type="Proteomes" id="UP000654075"/>
    </source>
</evidence>
<dbReference type="OrthoDB" id="9970435at2759"/>
<organism evidence="2 3">
    <name type="scientific">Polarella glacialis</name>
    <name type="common">Dinoflagellate</name>
    <dbReference type="NCBI Taxonomy" id="89957"/>
    <lineage>
        <taxon>Eukaryota</taxon>
        <taxon>Sar</taxon>
        <taxon>Alveolata</taxon>
        <taxon>Dinophyceae</taxon>
        <taxon>Suessiales</taxon>
        <taxon>Suessiaceae</taxon>
        <taxon>Polarella</taxon>
    </lineage>
</organism>
<dbReference type="AlphaFoldDB" id="A0A813HRS7"/>